<evidence type="ECO:0000256" key="2">
    <source>
        <dbReference type="ARBA" id="ARBA00022741"/>
    </source>
</evidence>
<dbReference type="GO" id="GO:0003677">
    <property type="term" value="F:DNA binding"/>
    <property type="evidence" value="ECO:0007669"/>
    <property type="project" value="UniProtKB-KW"/>
</dbReference>
<evidence type="ECO:0000259" key="12">
    <source>
        <dbReference type="PROSITE" id="PS51217"/>
    </source>
</evidence>
<evidence type="ECO:0000313" key="13">
    <source>
        <dbReference type="EMBL" id="KKN31299.1"/>
    </source>
</evidence>
<dbReference type="Gene3D" id="1.10.486.10">
    <property type="entry name" value="PCRA, domain 4"/>
    <property type="match status" value="1"/>
</dbReference>
<dbReference type="Pfam" id="PF21196">
    <property type="entry name" value="PcrA_UvrD_tudor"/>
    <property type="match status" value="1"/>
</dbReference>
<dbReference type="InterPro" id="IPR027417">
    <property type="entry name" value="P-loop_NTPase"/>
</dbReference>
<dbReference type="InterPro" id="IPR013986">
    <property type="entry name" value="DExx_box_DNA_helicase_dom_sf"/>
</dbReference>
<evidence type="ECO:0000256" key="5">
    <source>
        <dbReference type="ARBA" id="ARBA00022840"/>
    </source>
</evidence>
<comment type="caution">
    <text evidence="13">The sequence shown here is derived from an EMBL/GenBank/DDBJ whole genome shotgun (WGS) entry which is preliminary data.</text>
</comment>
<dbReference type="Pfam" id="PF13361">
    <property type="entry name" value="UvrD_C"/>
    <property type="match status" value="1"/>
</dbReference>
<evidence type="ECO:0000256" key="9">
    <source>
        <dbReference type="ARBA" id="ARBA00034808"/>
    </source>
</evidence>
<dbReference type="Gene3D" id="1.10.10.160">
    <property type="match status" value="1"/>
</dbReference>
<reference evidence="13" key="1">
    <citation type="journal article" date="2015" name="Nature">
        <title>Complex archaea that bridge the gap between prokaryotes and eukaryotes.</title>
        <authorList>
            <person name="Spang A."/>
            <person name="Saw J.H."/>
            <person name="Jorgensen S.L."/>
            <person name="Zaremba-Niedzwiedzka K."/>
            <person name="Martijn J."/>
            <person name="Lind A.E."/>
            <person name="van Eijk R."/>
            <person name="Schleper C."/>
            <person name="Guy L."/>
            <person name="Ettema T.J."/>
        </authorList>
    </citation>
    <scope>NUCLEOTIDE SEQUENCE</scope>
</reference>
<feature type="domain" description="UvrD-like helicase ATP-binding" evidence="11">
    <location>
        <begin position="1"/>
        <end position="190"/>
    </location>
</feature>
<feature type="domain" description="UvrD-like helicase C-terminal" evidence="12">
    <location>
        <begin position="191"/>
        <end position="464"/>
    </location>
</feature>
<evidence type="ECO:0000256" key="8">
    <source>
        <dbReference type="ARBA" id="ARBA00034617"/>
    </source>
</evidence>
<evidence type="ECO:0000256" key="6">
    <source>
        <dbReference type="ARBA" id="ARBA00023125"/>
    </source>
</evidence>
<dbReference type="Gene3D" id="3.40.50.300">
    <property type="entry name" value="P-loop containing nucleotide triphosphate hydrolases"/>
    <property type="match status" value="2"/>
</dbReference>
<sequence>LRKEIPQLGYKNSFSIYDEYDKRKLIEQCLKDLNLDTKKHPSRGIAHLISAAKNELIDAETFAKDATEYKEQIAADVYKLYQERLYLCNALDFDDLLMLTVNILELSQETLKRYQDHFQHIFIDEYQDTNRAQYMLTSLLAKAHNNICVVGDSDQSIYRWRGADIRNILNFEKDYPGNEVVILEQNYRSTQKILKAANSLISNNTGRKPKNLWTAKDDGDPLTAFEANDEHQEAFFVAKTIGHYLERGAKCKDFAVFYRVNAQSRVLEEAFLREGLPYKIIGGLKFYERLEIKDILAYLRVLVNDDDSVSFQRIINRPRRGIGQTTVDQINKYASDNNVSFYEGLKNSADIGALSKGARDKINDFLRLIEKLKRKVDQPLVTVVKTVLEVSGYLKSLKEAADMESQNRMDNLNEFLNVVGEFEERQEGLTLGRFLEEISLITEVDKLDDDDDSVTLMTMHNAKGLEFEVVFVTGMEEGLFPHARSMHEAEELEEERRLCYVSLTRAMKKLYLSSAYSRSLYGTGNFNVRSRFLAEIPADLMESAQAPTIAPALEDAELHIGDVVEHKKFGRGIITELADDKMTIQFENSGPKTLLIGYAPITLVK</sequence>
<dbReference type="FunFam" id="1.10.486.10:FF:000003">
    <property type="entry name" value="ATP-dependent DNA helicase"/>
    <property type="match status" value="1"/>
</dbReference>
<dbReference type="GO" id="GO:0016787">
    <property type="term" value="F:hydrolase activity"/>
    <property type="evidence" value="ECO:0007669"/>
    <property type="project" value="UniProtKB-KW"/>
</dbReference>
<evidence type="ECO:0000259" key="11">
    <source>
        <dbReference type="PROSITE" id="PS51198"/>
    </source>
</evidence>
<dbReference type="EC" id="5.6.2.4" evidence="9"/>
<dbReference type="PROSITE" id="PS51217">
    <property type="entry name" value="UVRD_HELICASE_CTER"/>
    <property type="match status" value="1"/>
</dbReference>
<dbReference type="InterPro" id="IPR014017">
    <property type="entry name" value="DNA_helicase_UvrD-like_C"/>
</dbReference>
<gene>
    <name evidence="13" type="ORF">LCGC14_0825280</name>
</gene>
<name>A0A0F9PMC6_9ZZZZ</name>
<evidence type="ECO:0000256" key="3">
    <source>
        <dbReference type="ARBA" id="ARBA00022801"/>
    </source>
</evidence>
<dbReference type="AlphaFoldDB" id="A0A0F9PMC6"/>
<dbReference type="CDD" id="cd17932">
    <property type="entry name" value="DEXQc_UvrD"/>
    <property type="match status" value="1"/>
</dbReference>
<accession>A0A0F9PMC6</accession>
<evidence type="ECO:0000256" key="7">
    <source>
        <dbReference type="ARBA" id="ARBA00023235"/>
    </source>
</evidence>
<dbReference type="Pfam" id="PF00580">
    <property type="entry name" value="UvrD-helicase"/>
    <property type="match status" value="1"/>
</dbReference>
<dbReference type="FunFam" id="1.10.10.160:FF:000001">
    <property type="entry name" value="ATP-dependent DNA helicase"/>
    <property type="match status" value="1"/>
</dbReference>
<dbReference type="GO" id="GO:0043138">
    <property type="term" value="F:3'-5' DNA helicase activity"/>
    <property type="evidence" value="ECO:0007669"/>
    <property type="project" value="UniProtKB-EC"/>
</dbReference>
<dbReference type="InterPro" id="IPR014016">
    <property type="entry name" value="UvrD-like_ATP-bd"/>
</dbReference>
<comment type="catalytic activity">
    <reaction evidence="10">
        <text>ATP + H2O = ADP + phosphate + H(+)</text>
        <dbReference type="Rhea" id="RHEA:13065"/>
        <dbReference type="ChEBI" id="CHEBI:15377"/>
        <dbReference type="ChEBI" id="CHEBI:15378"/>
        <dbReference type="ChEBI" id="CHEBI:30616"/>
        <dbReference type="ChEBI" id="CHEBI:43474"/>
        <dbReference type="ChEBI" id="CHEBI:456216"/>
        <dbReference type="EC" id="5.6.2.4"/>
    </reaction>
</comment>
<keyword evidence="6" id="KW-0238">DNA-binding</keyword>
<organism evidence="13">
    <name type="scientific">marine sediment metagenome</name>
    <dbReference type="NCBI Taxonomy" id="412755"/>
    <lineage>
        <taxon>unclassified sequences</taxon>
        <taxon>metagenomes</taxon>
        <taxon>ecological metagenomes</taxon>
    </lineage>
</organism>
<dbReference type="SUPFAM" id="SSF52540">
    <property type="entry name" value="P-loop containing nucleoside triphosphate hydrolases"/>
    <property type="match status" value="1"/>
</dbReference>
<dbReference type="GO" id="GO:0033202">
    <property type="term" value="C:DNA helicase complex"/>
    <property type="evidence" value="ECO:0007669"/>
    <property type="project" value="TreeGrafter"/>
</dbReference>
<keyword evidence="5" id="KW-0067">ATP-binding</keyword>
<dbReference type="GO" id="GO:0005829">
    <property type="term" value="C:cytosol"/>
    <property type="evidence" value="ECO:0007669"/>
    <property type="project" value="TreeGrafter"/>
</dbReference>
<proteinExistence type="inferred from homology"/>
<keyword evidence="3" id="KW-0378">Hydrolase</keyword>
<evidence type="ECO:0000256" key="1">
    <source>
        <dbReference type="ARBA" id="ARBA00009922"/>
    </source>
</evidence>
<dbReference type="EMBL" id="LAZR01002340">
    <property type="protein sequence ID" value="KKN31299.1"/>
    <property type="molecule type" value="Genomic_DNA"/>
</dbReference>
<dbReference type="GO" id="GO:0000725">
    <property type="term" value="P:recombinational repair"/>
    <property type="evidence" value="ECO:0007669"/>
    <property type="project" value="TreeGrafter"/>
</dbReference>
<dbReference type="InterPro" id="IPR000212">
    <property type="entry name" value="DNA_helicase_UvrD/REP"/>
</dbReference>
<dbReference type="PROSITE" id="PS51198">
    <property type="entry name" value="UVRD_HELICASE_ATP_BIND"/>
    <property type="match status" value="1"/>
</dbReference>
<evidence type="ECO:0000256" key="10">
    <source>
        <dbReference type="ARBA" id="ARBA00048988"/>
    </source>
</evidence>
<comment type="catalytic activity">
    <reaction evidence="8">
        <text>Couples ATP hydrolysis with the unwinding of duplex DNA by translocating in the 3'-5' direction.</text>
        <dbReference type="EC" id="5.6.2.4"/>
    </reaction>
</comment>
<dbReference type="PANTHER" id="PTHR11070:SF2">
    <property type="entry name" value="ATP-DEPENDENT DNA HELICASE SRS2"/>
    <property type="match status" value="1"/>
</dbReference>
<dbReference type="PANTHER" id="PTHR11070">
    <property type="entry name" value="UVRD / RECB / PCRA DNA HELICASE FAMILY MEMBER"/>
    <property type="match status" value="1"/>
</dbReference>
<feature type="non-terminal residue" evidence="13">
    <location>
        <position position="1"/>
    </location>
</feature>
<dbReference type="GO" id="GO:0005524">
    <property type="term" value="F:ATP binding"/>
    <property type="evidence" value="ECO:0007669"/>
    <property type="project" value="UniProtKB-KW"/>
</dbReference>
<protein>
    <recommendedName>
        <fullName evidence="9">DNA 3'-5' helicase</fullName>
        <ecNumber evidence="9">5.6.2.4</ecNumber>
    </recommendedName>
</protein>
<keyword evidence="2" id="KW-0547">Nucleotide-binding</keyword>
<keyword evidence="7" id="KW-0413">Isomerase</keyword>
<comment type="similarity">
    <text evidence="1">Belongs to the helicase family. UvrD subfamily.</text>
</comment>
<keyword evidence="4" id="KW-0347">Helicase</keyword>
<evidence type="ECO:0000256" key="4">
    <source>
        <dbReference type="ARBA" id="ARBA00022806"/>
    </source>
</evidence>